<dbReference type="AlphaFoldDB" id="M0CWR5"/>
<evidence type="ECO:0000313" key="5">
    <source>
        <dbReference type="EMBL" id="ELZ26887.1"/>
    </source>
</evidence>
<gene>
    <name evidence="5" type="ORF">C475_08131</name>
</gene>
<evidence type="ECO:0000259" key="4">
    <source>
        <dbReference type="Pfam" id="PF01370"/>
    </source>
</evidence>
<protein>
    <submittedName>
        <fullName evidence="5">UDP-glucose 4-epimerase</fullName>
    </submittedName>
</protein>
<feature type="domain" description="NAD-dependent epimerase/dehydratase" evidence="4">
    <location>
        <begin position="6"/>
        <end position="224"/>
    </location>
</feature>
<accession>M0CWR5</accession>
<keyword evidence="6" id="KW-1185">Reference proteome</keyword>
<dbReference type="EMBL" id="AOIU01000018">
    <property type="protein sequence ID" value="ELZ26887.1"/>
    <property type="molecule type" value="Genomic_DNA"/>
</dbReference>
<dbReference type="Proteomes" id="UP000011626">
    <property type="component" value="Unassembled WGS sequence"/>
</dbReference>
<dbReference type="PATRIC" id="fig|797114.5.peg.1658"/>
<keyword evidence="2" id="KW-0560">Oxidoreductase</keyword>
<evidence type="ECO:0000256" key="3">
    <source>
        <dbReference type="ARBA" id="ARBA00023027"/>
    </source>
</evidence>
<reference evidence="5 6" key="1">
    <citation type="journal article" date="2014" name="PLoS Genet.">
        <title>Phylogenetically driven sequencing of extremely halophilic archaea reveals strategies for static and dynamic osmo-response.</title>
        <authorList>
            <person name="Becker E.A."/>
            <person name="Seitzer P.M."/>
            <person name="Tritt A."/>
            <person name="Larsen D."/>
            <person name="Krusor M."/>
            <person name="Yao A.I."/>
            <person name="Wu D."/>
            <person name="Madern D."/>
            <person name="Eisen J.A."/>
            <person name="Darling A.E."/>
            <person name="Facciotti M.T."/>
        </authorList>
    </citation>
    <scope>NUCLEOTIDE SEQUENCE [LARGE SCALE GENOMIC DNA]</scope>
    <source>
        <strain evidence="5 6">2-9-1</strain>
    </source>
</reference>
<dbReference type="OrthoDB" id="200501at2157"/>
<dbReference type="InterPro" id="IPR001509">
    <property type="entry name" value="Epimerase_deHydtase"/>
</dbReference>
<dbReference type="Pfam" id="PF01370">
    <property type="entry name" value="Epimerase"/>
    <property type="match status" value="1"/>
</dbReference>
<dbReference type="InterPro" id="IPR036291">
    <property type="entry name" value="NAD(P)-bd_dom_sf"/>
</dbReference>
<proteinExistence type="inferred from homology"/>
<dbReference type="GO" id="GO:0016491">
    <property type="term" value="F:oxidoreductase activity"/>
    <property type="evidence" value="ECO:0007669"/>
    <property type="project" value="UniProtKB-KW"/>
</dbReference>
<evidence type="ECO:0000256" key="1">
    <source>
        <dbReference type="ARBA" id="ARBA00007637"/>
    </source>
</evidence>
<organism evidence="5 6">
    <name type="scientific">Halosimplex carlsbadense 2-9-1</name>
    <dbReference type="NCBI Taxonomy" id="797114"/>
    <lineage>
        <taxon>Archaea</taxon>
        <taxon>Methanobacteriati</taxon>
        <taxon>Methanobacteriota</taxon>
        <taxon>Stenosarchaea group</taxon>
        <taxon>Halobacteria</taxon>
        <taxon>Halobacteriales</taxon>
        <taxon>Haloarculaceae</taxon>
        <taxon>Halosimplex</taxon>
    </lineage>
</organism>
<dbReference type="eggNOG" id="arCOG01369">
    <property type="taxonomic scope" value="Archaea"/>
</dbReference>
<dbReference type="PANTHER" id="PTHR43103:SF5">
    <property type="entry name" value="4-EPIMERASE, PUTATIVE (AFU_ORTHOLOGUE AFUA_7G00360)-RELATED"/>
    <property type="match status" value="1"/>
</dbReference>
<evidence type="ECO:0000313" key="6">
    <source>
        <dbReference type="Proteomes" id="UP000011626"/>
    </source>
</evidence>
<name>M0CWR5_9EURY</name>
<evidence type="ECO:0000256" key="2">
    <source>
        <dbReference type="ARBA" id="ARBA00023002"/>
    </source>
</evidence>
<sequence length="289" mass="31445">MSIDRVAVTGGNGTIGEAILREFADAGYETADLSRGDRREDVADSYRTTDLLDAGETYGSLAASGADAVVHMGTLPTPVSHPEHVTFESNAMSTYHVLEAATELGLEAVVLPSSINVMGADYQDAPTDVRYLPVDEDHPLTPRDPYALGKHTTEVLGDGFGRRPDAPQVASLRYPWVATDDRLRERIAGTDRSLEAIRRSERSTLFSYLHVADAATIARRAVEADLDGHEAFWAVAADTCADAPSERLAAECYPDAEVRGSLDGHESLISTDKARELLGWEPEHSWRDY</sequence>
<dbReference type="PANTHER" id="PTHR43103">
    <property type="entry name" value="NUCLEOSIDE-DIPHOSPHATE-SUGAR EPIMERASE"/>
    <property type="match status" value="1"/>
</dbReference>
<dbReference type="RefSeq" id="WP_006883302.1">
    <property type="nucleotide sequence ID" value="NZ_AOIU01000018.1"/>
</dbReference>
<keyword evidence="3" id="KW-0520">NAD</keyword>
<dbReference type="Gene3D" id="3.40.50.720">
    <property type="entry name" value="NAD(P)-binding Rossmann-like Domain"/>
    <property type="match status" value="1"/>
</dbReference>
<comment type="caution">
    <text evidence="5">The sequence shown here is derived from an EMBL/GenBank/DDBJ whole genome shotgun (WGS) entry which is preliminary data.</text>
</comment>
<dbReference type="SUPFAM" id="SSF51735">
    <property type="entry name" value="NAD(P)-binding Rossmann-fold domains"/>
    <property type="match status" value="1"/>
</dbReference>
<dbReference type="STRING" id="797114.C475_08131"/>
<comment type="similarity">
    <text evidence="1">Belongs to the NAD(P)-dependent epimerase/dehydratase family.</text>
</comment>